<dbReference type="eggNOG" id="KOG0703">
    <property type="taxonomic scope" value="Eukaryota"/>
</dbReference>
<evidence type="ECO:0000256" key="2">
    <source>
        <dbReference type="ARBA" id="ARBA00022723"/>
    </source>
</evidence>
<dbReference type="AlphaFoldDB" id="D8SEP0"/>
<dbReference type="CDD" id="cd04038">
    <property type="entry name" value="C2_ArfGAP"/>
    <property type="match status" value="1"/>
</dbReference>
<organism evidence="9">
    <name type="scientific">Selaginella moellendorffii</name>
    <name type="common">Spikemoss</name>
    <dbReference type="NCBI Taxonomy" id="88036"/>
    <lineage>
        <taxon>Eukaryota</taxon>
        <taxon>Viridiplantae</taxon>
        <taxon>Streptophyta</taxon>
        <taxon>Embryophyta</taxon>
        <taxon>Tracheophyta</taxon>
        <taxon>Lycopodiopsida</taxon>
        <taxon>Selaginellales</taxon>
        <taxon>Selaginellaceae</taxon>
        <taxon>Selaginella</taxon>
    </lineage>
</organism>
<feature type="domain" description="Arf-GAP" evidence="7">
    <location>
        <begin position="1"/>
        <end position="126"/>
    </location>
</feature>
<keyword evidence="1" id="KW-0343">GTPase activation</keyword>
<accession>D8SEP0</accession>
<dbReference type="SUPFAM" id="SSF49562">
    <property type="entry name" value="C2 domain (Calcium/lipid-binding domain, CaLB)"/>
    <property type="match status" value="1"/>
</dbReference>
<keyword evidence="3 5" id="KW-0863">Zinc-finger</keyword>
<dbReference type="Pfam" id="PF00168">
    <property type="entry name" value="C2"/>
    <property type="match status" value="1"/>
</dbReference>
<dbReference type="InterPro" id="IPR038508">
    <property type="entry name" value="ArfGAP_dom_sf"/>
</dbReference>
<dbReference type="HOGENOM" id="CLU_045472_0_1_1"/>
<dbReference type="InterPro" id="IPR037278">
    <property type="entry name" value="ARFGAP/RecO"/>
</dbReference>
<keyword evidence="9" id="KW-1185">Reference proteome</keyword>
<dbReference type="Gene3D" id="2.60.40.150">
    <property type="entry name" value="C2 domain"/>
    <property type="match status" value="1"/>
</dbReference>
<dbReference type="PANTHER" id="PTHR46220:SF1">
    <property type="entry name" value="ADP-RIBOSYLATION FACTOR GTPASE-ACTIVATING PROTEIN AGD12"/>
    <property type="match status" value="1"/>
</dbReference>
<gene>
    <name evidence="8" type="ORF">SELMODRAFT_115211</name>
</gene>
<dbReference type="GO" id="GO:0008270">
    <property type="term" value="F:zinc ion binding"/>
    <property type="evidence" value="ECO:0007669"/>
    <property type="project" value="UniProtKB-KW"/>
</dbReference>
<evidence type="ECO:0000313" key="9">
    <source>
        <dbReference type="Proteomes" id="UP000001514"/>
    </source>
</evidence>
<dbReference type="PRINTS" id="PR00405">
    <property type="entry name" value="REVINTRACTNG"/>
</dbReference>
<dbReference type="Proteomes" id="UP000001514">
    <property type="component" value="Unassembled WGS sequence"/>
</dbReference>
<dbReference type="GO" id="GO:0005543">
    <property type="term" value="F:phospholipid binding"/>
    <property type="evidence" value="ECO:0007669"/>
    <property type="project" value="InterPro"/>
</dbReference>
<dbReference type="EMBL" id="GL377615">
    <property type="protein sequence ID" value="EFJ17151.1"/>
    <property type="molecule type" value="Genomic_DNA"/>
</dbReference>
<dbReference type="Gramene" id="EFJ17151">
    <property type="protein sequence ID" value="EFJ17151"/>
    <property type="gene ID" value="SELMODRAFT_115211"/>
</dbReference>
<dbReference type="FunCoup" id="D8SEP0">
    <property type="interactions" value="1365"/>
</dbReference>
<dbReference type="KEGG" id="smo:SELMODRAFT_115211"/>
<keyword evidence="4" id="KW-0862">Zinc</keyword>
<dbReference type="SMART" id="SM00105">
    <property type="entry name" value="ArfGap"/>
    <property type="match status" value="1"/>
</dbReference>
<dbReference type="GO" id="GO:0005096">
    <property type="term" value="F:GTPase activator activity"/>
    <property type="evidence" value="ECO:0007669"/>
    <property type="project" value="UniProtKB-KW"/>
</dbReference>
<dbReference type="InterPro" id="IPR044518">
    <property type="entry name" value="ARF_GAP_AGD11/12/13"/>
</dbReference>
<dbReference type="FunFam" id="1.10.220.150:FF:000009">
    <property type="entry name" value="stromal membrane-associated protein 1 isoform X1"/>
    <property type="match status" value="1"/>
</dbReference>
<reference evidence="8 9" key="1">
    <citation type="journal article" date="2011" name="Science">
        <title>The Selaginella genome identifies genetic changes associated with the evolution of vascular plants.</title>
        <authorList>
            <person name="Banks J.A."/>
            <person name="Nishiyama T."/>
            <person name="Hasebe M."/>
            <person name="Bowman J.L."/>
            <person name="Gribskov M."/>
            <person name="dePamphilis C."/>
            <person name="Albert V.A."/>
            <person name="Aono N."/>
            <person name="Aoyama T."/>
            <person name="Ambrose B.A."/>
            <person name="Ashton N.W."/>
            <person name="Axtell M.J."/>
            <person name="Barker E."/>
            <person name="Barker M.S."/>
            <person name="Bennetzen J.L."/>
            <person name="Bonawitz N.D."/>
            <person name="Chapple C."/>
            <person name="Cheng C."/>
            <person name="Correa L.G."/>
            <person name="Dacre M."/>
            <person name="DeBarry J."/>
            <person name="Dreyer I."/>
            <person name="Elias M."/>
            <person name="Engstrom E.M."/>
            <person name="Estelle M."/>
            <person name="Feng L."/>
            <person name="Finet C."/>
            <person name="Floyd S.K."/>
            <person name="Frommer W.B."/>
            <person name="Fujita T."/>
            <person name="Gramzow L."/>
            <person name="Gutensohn M."/>
            <person name="Harholt J."/>
            <person name="Hattori M."/>
            <person name="Heyl A."/>
            <person name="Hirai T."/>
            <person name="Hiwatashi Y."/>
            <person name="Ishikawa M."/>
            <person name="Iwata M."/>
            <person name="Karol K.G."/>
            <person name="Koehler B."/>
            <person name="Kolukisaoglu U."/>
            <person name="Kubo M."/>
            <person name="Kurata T."/>
            <person name="Lalonde S."/>
            <person name="Li K."/>
            <person name="Li Y."/>
            <person name="Litt A."/>
            <person name="Lyons E."/>
            <person name="Manning G."/>
            <person name="Maruyama T."/>
            <person name="Michael T.P."/>
            <person name="Mikami K."/>
            <person name="Miyazaki S."/>
            <person name="Morinaga S."/>
            <person name="Murata T."/>
            <person name="Mueller-Roeber B."/>
            <person name="Nelson D.R."/>
            <person name="Obara M."/>
            <person name="Oguri Y."/>
            <person name="Olmstead R.G."/>
            <person name="Onodera N."/>
            <person name="Petersen B.L."/>
            <person name="Pils B."/>
            <person name="Prigge M."/>
            <person name="Rensing S.A."/>
            <person name="Riano-Pachon D.M."/>
            <person name="Roberts A.W."/>
            <person name="Sato Y."/>
            <person name="Scheller H.V."/>
            <person name="Schulz B."/>
            <person name="Schulz C."/>
            <person name="Shakirov E.V."/>
            <person name="Shibagaki N."/>
            <person name="Shinohara N."/>
            <person name="Shippen D.E."/>
            <person name="Soerensen I."/>
            <person name="Sotooka R."/>
            <person name="Sugimoto N."/>
            <person name="Sugita M."/>
            <person name="Sumikawa N."/>
            <person name="Tanurdzic M."/>
            <person name="Theissen G."/>
            <person name="Ulvskov P."/>
            <person name="Wakazuki S."/>
            <person name="Weng J.K."/>
            <person name="Willats W.W."/>
            <person name="Wipf D."/>
            <person name="Wolf P.G."/>
            <person name="Yang L."/>
            <person name="Zimmer A.D."/>
            <person name="Zhu Q."/>
            <person name="Mitros T."/>
            <person name="Hellsten U."/>
            <person name="Loque D."/>
            <person name="Otillar R."/>
            <person name="Salamov A."/>
            <person name="Schmutz J."/>
            <person name="Shapiro H."/>
            <person name="Lindquist E."/>
            <person name="Lucas S."/>
            <person name="Rokhsar D."/>
            <person name="Grigoriev I.V."/>
        </authorList>
    </citation>
    <scope>NUCLEOTIDE SEQUENCE [LARGE SCALE GENOMIC DNA]</scope>
</reference>
<dbReference type="Pfam" id="PF01412">
    <property type="entry name" value="ArfGap"/>
    <property type="match status" value="1"/>
</dbReference>
<evidence type="ECO:0000256" key="5">
    <source>
        <dbReference type="PROSITE-ProRule" id="PRU00288"/>
    </source>
</evidence>
<evidence type="ECO:0000256" key="1">
    <source>
        <dbReference type="ARBA" id="ARBA00022468"/>
    </source>
</evidence>
<evidence type="ECO:0000256" key="3">
    <source>
        <dbReference type="ARBA" id="ARBA00022771"/>
    </source>
</evidence>
<dbReference type="SMART" id="SM00239">
    <property type="entry name" value="C2"/>
    <property type="match status" value="1"/>
</dbReference>
<evidence type="ECO:0000259" key="6">
    <source>
        <dbReference type="PROSITE" id="PS50004"/>
    </source>
</evidence>
<dbReference type="InterPro" id="IPR035892">
    <property type="entry name" value="C2_domain_sf"/>
</dbReference>
<dbReference type="InterPro" id="IPR001164">
    <property type="entry name" value="ArfGAP_dom"/>
</dbReference>
<protein>
    <submittedName>
        <fullName evidence="8">Uncharacterized protein</fullName>
    </submittedName>
</protein>
<dbReference type="InterPro" id="IPR000008">
    <property type="entry name" value="C2_dom"/>
</dbReference>
<proteinExistence type="predicted"/>
<dbReference type="SUPFAM" id="SSF57863">
    <property type="entry name" value="ArfGap/RecO-like zinc finger"/>
    <property type="match status" value="1"/>
</dbReference>
<dbReference type="PANTHER" id="PTHR46220">
    <property type="entry name" value="ADP-RIBOSYLATION FACTOR GTPASE-ACTIVATING PROTEIN AGD12"/>
    <property type="match status" value="1"/>
</dbReference>
<evidence type="ECO:0000256" key="4">
    <source>
        <dbReference type="ARBA" id="ARBA00022833"/>
    </source>
</evidence>
<keyword evidence="2" id="KW-0479">Metal-binding</keyword>
<dbReference type="Gene3D" id="1.10.220.150">
    <property type="entry name" value="Arf GTPase activating protein"/>
    <property type="match status" value="1"/>
</dbReference>
<name>D8SEP0_SELML</name>
<evidence type="ECO:0000313" key="8">
    <source>
        <dbReference type="EMBL" id="EFJ17151.1"/>
    </source>
</evidence>
<dbReference type="PROSITE" id="PS50115">
    <property type="entry name" value="ARFGAP"/>
    <property type="match status" value="1"/>
</dbReference>
<dbReference type="InParanoid" id="D8SEP0"/>
<dbReference type="CDD" id="cd08204">
    <property type="entry name" value="ArfGap"/>
    <property type="match status" value="1"/>
</dbReference>
<sequence length="325" mass="35888">MQGLKRLLAQRDNRVCADCGAADPKWASANLGVFVCIQCSGIHRSLGVHISKVMSTSLDEWTDEQVSVMAEVGGNAAANAIYEAHLPAGSRKPCPDSTMEERREWIVRKYEYQDFVKPTLRLNSTNHSSHYRQSFRQEEEPLPSFLTTKLAFLFQAAMVEFLGLLKVRVVKGTNLAVRDILTSDPYVVLNLGHQTAKTKVVNSNLNPVWDEEIMLSVPSGPPVPLKLQVFDYDKFSADDIMGEVEVDLQPIVAAASVLEEAMEDQIVDPGEVQIGRCLATAENALVSDSVIRLVGGQIKQDLAVKLQNVESGEVQLELEWVPLAQ</sequence>
<feature type="domain" description="C2" evidence="6">
    <location>
        <begin position="146"/>
        <end position="261"/>
    </location>
</feature>
<evidence type="ECO:0000259" key="7">
    <source>
        <dbReference type="PROSITE" id="PS50115"/>
    </source>
</evidence>
<dbReference type="OMA" id="EHYGQMK"/>
<dbReference type="eggNOG" id="KOG1030">
    <property type="taxonomic scope" value="Eukaryota"/>
</dbReference>
<dbReference type="PROSITE" id="PS50004">
    <property type="entry name" value="C2"/>
    <property type="match status" value="1"/>
</dbReference>